<feature type="compositionally biased region" description="Basic and acidic residues" evidence="3">
    <location>
        <begin position="127"/>
        <end position="139"/>
    </location>
</feature>
<dbReference type="GO" id="GO:0003723">
    <property type="term" value="F:RNA binding"/>
    <property type="evidence" value="ECO:0007669"/>
    <property type="project" value="UniProtKB-UniRule"/>
</dbReference>
<dbReference type="SUPFAM" id="SSF54928">
    <property type="entry name" value="RNA-binding domain, RBD"/>
    <property type="match status" value="1"/>
</dbReference>
<feature type="compositionally biased region" description="Gly residues" evidence="3">
    <location>
        <begin position="336"/>
        <end position="348"/>
    </location>
</feature>
<sequence>MGANMPVQPTFDHNQGQSQFSPQMANTAQGDMNQGMNQEMSLAMNHSINQGMNYGMNSGVNQGMNQGIPMPSNQGFIEGMFDPMAMQMGFNNFGYPPFNGPGPQRGGRGGRGGPLVSRGGPIRRQNRRSEISGTRPERPDSKILIVENIPVSNLNDESVGAFFGKFGDVTSVKVQPNNYMAEVEFARPQSAQAAWSSPESVFGNRFVKVFWKKTLPSNDDRLLQNKPEEPVVDIESFALQQSEKQKAFELRQAKLRENERALQAVLQQKQALLELQIENQLQMAKLKQNGQPSADETSMTASLKEQLIALKTEAQSLGVTTEHTNGASRGGSNYVGRGGSRGGRGSSRGRGTFHPYANRGNMSRYNLDLRPKSVKLSHVTQDQEAHLRSYLMSVGEYDSIQRFSEGNDSGVVVAFKDRKTAEKLFFSSEEIPSVGKIEKAWVVNRLNDGSEK</sequence>
<feature type="compositionally biased region" description="Polar residues" evidence="3">
    <location>
        <begin position="11"/>
        <end position="20"/>
    </location>
</feature>
<dbReference type="InterPro" id="IPR045137">
    <property type="entry name" value="RBM26/27"/>
</dbReference>
<feature type="region of interest" description="Disordered" evidence="3">
    <location>
        <begin position="319"/>
        <end position="359"/>
    </location>
</feature>
<dbReference type="PROSITE" id="PS50102">
    <property type="entry name" value="RRM"/>
    <property type="match status" value="1"/>
</dbReference>
<dbReference type="InterPro" id="IPR035979">
    <property type="entry name" value="RBD_domain_sf"/>
</dbReference>
<dbReference type="InterPro" id="IPR000504">
    <property type="entry name" value="RRM_dom"/>
</dbReference>
<evidence type="ECO:0000256" key="3">
    <source>
        <dbReference type="SAM" id="MobiDB-lite"/>
    </source>
</evidence>
<feature type="region of interest" description="Disordered" evidence="3">
    <location>
        <begin position="1"/>
        <end position="20"/>
    </location>
</feature>
<evidence type="ECO:0000256" key="2">
    <source>
        <dbReference type="PROSITE-ProRule" id="PRU00176"/>
    </source>
</evidence>
<feature type="region of interest" description="Disordered" evidence="3">
    <location>
        <begin position="98"/>
        <end position="139"/>
    </location>
</feature>
<accession>A0A1E3PPR6</accession>
<dbReference type="PANTHER" id="PTHR14398">
    <property type="entry name" value="RNA RECOGNITION RRM/RNP DOMAIN"/>
    <property type="match status" value="1"/>
</dbReference>
<name>A0A1E3PPR6_9ASCO</name>
<dbReference type="Pfam" id="PF00076">
    <property type="entry name" value="RRM_1"/>
    <property type="match status" value="1"/>
</dbReference>
<proteinExistence type="predicted"/>
<dbReference type="EMBL" id="KV454407">
    <property type="protein sequence ID" value="ODQ67426.1"/>
    <property type="molecule type" value="Genomic_DNA"/>
</dbReference>
<dbReference type="OrthoDB" id="443401at2759"/>
<dbReference type="Proteomes" id="UP000095009">
    <property type="component" value="Unassembled WGS sequence"/>
</dbReference>
<organism evidence="5 6">
    <name type="scientific">Nadsonia fulvescens var. elongata DSM 6958</name>
    <dbReference type="NCBI Taxonomy" id="857566"/>
    <lineage>
        <taxon>Eukaryota</taxon>
        <taxon>Fungi</taxon>
        <taxon>Dikarya</taxon>
        <taxon>Ascomycota</taxon>
        <taxon>Saccharomycotina</taxon>
        <taxon>Dipodascomycetes</taxon>
        <taxon>Dipodascales</taxon>
        <taxon>Dipodascales incertae sedis</taxon>
        <taxon>Nadsonia</taxon>
    </lineage>
</organism>
<dbReference type="GO" id="GO:0005634">
    <property type="term" value="C:nucleus"/>
    <property type="evidence" value="ECO:0007669"/>
    <property type="project" value="TreeGrafter"/>
</dbReference>
<protein>
    <recommendedName>
        <fullName evidence="4">RRM domain-containing protein</fullName>
    </recommendedName>
</protein>
<feature type="compositionally biased region" description="Gly residues" evidence="3">
    <location>
        <begin position="103"/>
        <end position="113"/>
    </location>
</feature>
<keyword evidence="6" id="KW-1185">Reference proteome</keyword>
<gene>
    <name evidence="5" type="ORF">NADFUDRAFT_81908</name>
</gene>
<evidence type="ECO:0000313" key="5">
    <source>
        <dbReference type="EMBL" id="ODQ67426.1"/>
    </source>
</evidence>
<keyword evidence="1 2" id="KW-0694">RNA-binding</keyword>
<dbReference type="InterPro" id="IPR012677">
    <property type="entry name" value="Nucleotide-bd_a/b_plait_sf"/>
</dbReference>
<dbReference type="SMART" id="SM00360">
    <property type="entry name" value="RRM"/>
    <property type="match status" value="1"/>
</dbReference>
<evidence type="ECO:0000313" key="6">
    <source>
        <dbReference type="Proteomes" id="UP000095009"/>
    </source>
</evidence>
<evidence type="ECO:0000259" key="4">
    <source>
        <dbReference type="PROSITE" id="PS50102"/>
    </source>
</evidence>
<dbReference type="PANTHER" id="PTHR14398:SF0">
    <property type="entry name" value="ZINC FINGER PROTEIN SWM"/>
    <property type="match status" value="1"/>
</dbReference>
<evidence type="ECO:0000256" key="1">
    <source>
        <dbReference type="ARBA" id="ARBA00022884"/>
    </source>
</evidence>
<dbReference type="CDD" id="cd12257">
    <property type="entry name" value="RRM1_RBM26_like"/>
    <property type="match status" value="1"/>
</dbReference>
<dbReference type="Gene3D" id="3.30.70.330">
    <property type="match status" value="1"/>
</dbReference>
<feature type="domain" description="RRM" evidence="4">
    <location>
        <begin position="142"/>
        <end position="214"/>
    </location>
</feature>
<dbReference type="STRING" id="857566.A0A1E3PPR6"/>
<reference evidence="5 6" key="1">
    <citation type="journal article" date="2016" name="Proc. Natl. Acad. Sci. U.S.A.">
        <title>Comparative genomics of biotechnologically important yeasts.</title>
        <authorList>
            <person name="Riley R."/>
            <person name="Haridas S."/>
            <person name="Wolfe K.H."/>
            <person name="Lopes M.R."/>
            <person name="Hittinger C.T."/>
            <person name="Goeker M."/>
            <person name="Salamov A.A."/>
            <person name="Wisecaver J.H."/>
            <person name="Long T.M."/>
            <person name="Calvey C.H."/>
            <person name="Aerts A.L."/>
            <person name="Barry K.W."/>
            <person name="Choi C."/>
            <person name="Clum A."/>
            <person name="Coughlan A.Y."/>
            <person name="Deshpande S."/>
            <person name="Douglass A.P."/>
            <person name="Hanson S.J."/>
            <person name="Klenk H.-P."/>
            <person name="LaButti K.M."/>
            <person name="Lapidus A."/>
            <person name="Lindquist E.A."/>
            <person name="Lipzen A.M."/>
            <person name="Meier-Kolthoff J.P."/>
            <person name="Ohm R.A."/>
            <person name="Otillar R.P."/>
            <person name="Pangilinan J.L."/>
            <person name="Peng Y."/>
            <person name="Rokas A."/>
            <person name="Rosa C.A."/>
            <person name="Scheuner C."/>
            <person name="Sibirny A.A."/>
            <person name="Slot J.C."/>
            <person name="Stielow J.B."/>
            <person name="Sun H."/>
            <person name="Kurtzman C.P."/>
            <person name="Blackwell M."/>
            <person name="Grigoriev I.V."/>
            <person name="Jeffries T.W."/>
        </authorList>
    </citation>
    <scope>NUCLEOTIDE SEQUENCE [LARGE SCALE GENOMIC DNA]</scope>
    <source>
        <strain evidence="5 6">DSM 6958</strain>
    </source>
</reference>
<dbReference type="AlphaFoldDB" id="A0A1E3PPR6"/>